<reference evidence="2 3" key="2">
    <citation type="journal article" date="2013" name="Plant Cell Physiol.">
        <title>Rice Annotation Project Database (RAP-DB): an integrative and interactive database for rice genomics.</title>
        <authorList>
            <person name="Sakai H."/>
            <person name="Lee S.S."/>
            <person name="Tanaka T."/>
            <person name="Numa H."/>
            <person name="Kim J."/>
            <person name="Kawahara Y."/>
            <person name="Wakimoto H."/>
            <person name="Yang C.C."/>
            <person name="Iwamoto M."/>
            <person name="Abe T."/>
            <person name="Yamada Y."/>
            <person name="Muto A."/>
            <person name="Inokuchi H."/>
            <person name="Ikemura T."/>
            <person name="Matsumoto T."/>
            <person name="Sasaki T."/>
            <person name="Itoh T."/>
        </authorList>
    </citation>
    <scope>NUCLEOTIDE SEQUENCE [LARGE SCALE GENOMIC DNA]</scope>
    <source>
        <strain evidence="3">cv. Nipponbare</strain>
    </source>
</reference>
<feature type="compositionally biased region" description="Basic and acidic residues" evidence="1">
    <location>
        <begin position="171"/>
        <end position="198"/>
    </location>
</feature>
<reference evidence="3" key="1">
    <citation type="journal article" date="2005" name="Nature">
        <title>The map-based sequence of the rice genome.</title>
        <authorList>
            <consortium name="International rice genome sequencing project (IRGSP)"/>
            <person name="Matsumoto T."/>
            <person name="Wu J."/>
            <person name="Kanamori H."/>
            <person name="Katayose Y."/>
            <person name="Fujisawa M."/>
            <person name="Namiki N."/>
            <person name="Mizuno H."/>
            <person name="Yamamoto K."/>
            <person name="Antonio B.A."/>
            <person name="Baba T."/>
            <person name="Sakata K."/>
            <person name="Nagamura Y."/>
            <person name="Aoki H."/>
            <person name="Arikawa K."/>
            <person name="Arita K."/>
            <person name="Bito T."/>
            <person name="Chiden Y."/>
            <person name="Fujitsuka N."/>
            <person name="Fukunaka R."/>
            <person name="Hamada M."/>
            <person name="Harada C."/>
            <person name="Hayashi A."/>
            <person name="Hijishita S."/>
            <person name="Honda M."/>
            <person name="Hosokawa S."/>
            <person name="Ichikawa Y."/>
            <person name="Idonuma A."/>
            <person name="Iijima M."/>
            <person name="Ikeda M."/>
            <person name="Ikeno M."/>
            <person name="Ito K."/>
            <person name="Ito S."/>
            <person name="Ito T."/>
            <person name="Ito Y."/>
            <person name="Ito Y."/>
            <person name="Iwabuchi A."/>
            <person name="Kamiya K."/>
            <person name="Karasawa W."/>
            <person name="Kurita K."/>
            <person name="Katagiri S."/>
            <person name="Kikuta A."/>
            <person name="Kobayashi H."/>
            <person name="Kobayashi N."/>
            <person name="Machita K."/>
            <person name="Maehara T."/>
            <person name="Masukawa M."/>
            <person name="Mizubayashi T."/>
            <person name="Mukai Y."/>
            <person name="Nagasaki H."/>
            <person name="Nagata Y."/>
            <person name="Naito S."/>
            <person name="Nakashima M."/>
            <person name="Nakama Y."/>
            <person name="Nakamichi Y."/>
            <person name="Nakamura M."/>
            <person name="Meguro A."/>
            <person name="Negishi M."/>
            <person name="Ohta I."/>
            <person name="Ohta T."/>
            <person name="Okamoto M."/>
            <person name="Ono N."/>
            <person name="Saji S."/>
            <person name="Sakaguchi M."/>
            <person name="Sakai K."/>
            <person name="Shibata M."/>
            <person name="Shimokawa T."/>
            <person name="Song J."/>
            <person name="Takazaki Y."/>
            <person name="Terasawa K."/>
            <person name="Tsugane M."/>
            <person name="Tsuji K."/>
            <person name="Ueda S."/>
            <person name="Waki K."/>
            <person name="Yamagata H."/>
            <person name="Yamamoto M."/>
            <person name="Yamamoto S."/>
            <person name="Yamane H."/>
            <person name="Yoshiki S."/>
            <person name="Yoshihara R."/>
            <person name="Yukawa K."/>
            <person name="Zhong H."/>
            <person name="Yano M."/>
            <person name="Yuan Q."/>
            <person name="Ouyang S."/>
            <person name="Liu J."/>
            <person name="Jones K.M."/>
            <person name="Gansberger K."/>
            <person name="Moffat K."/>
            <person name="Hill J."/>
            <person name="Bera J."/>
            <person name="Fadrosh D."/>
            <person name="Jin S."/>
            <person name="Johri S."/>
            <person name="Kim M."/>
            <person name="Overton L."/>
            <person name="Reardon M."/>
            <person name="Tsitrin T."/>
            <person name="Vuong H."/>
            <person name="Weaver B."/>
            <person name="Ciecko A."/>
            <person name="Tallon L."/>
            <person name="Jackson J."/>
            <person name="Pai G."/>
            <person name="Aken S.V."/>
            <person name="Utterback T."/>
            <person name="Reidmuller S."/>
            <person name="Feldblyum T."/>
            <person name="Hsiao J."/>
            <person name="Zismann V."/>
            <person name="Iobst S."/>
            <person name="de Vazeille A.R."/>
            <person name="Buell C.R."/>
            <person name="Ying K."/>
            <person name="Li Y."/>
            <person name="Lu T."/>
            <person name="Huang Y."/>
            <person name="Zhao Q."/>
            <person name="Feng Q."/>
            <person name="Zhang L."/>
            <person name="Zhu J."/>
            <person name="Weng Q."/>
            <person name="Mu J."/>
            <person name="Lu Y."/>
            <person name="Fan D."/>
            <person name="Liu Y."/>
            <person name="Guan J."/>
            <person name="Zhang Y."/>
            <person name="Yu S."/>
            <person name="Liu X."/>
            <person name="Zhang Y."/>
            <person name="Hong G."/>
            <person name="Han B."/>
            <person name="Choisne N."/>
            <person name="Demange N."/>
            <person name="Orjeda G."/>
            <person name="Samain S."/>
            <person name="Cattolico L."/>
            <person name="Pelletier E."/>
            <person name="Couloux A."/>
            <person name="Segurens B."/>
            <person name="Wincker P."/>
            <person name="D'Hont A."/>
            <person name="Scarpelli C."/>
            <person name="Weissenbach J."/>
            <person name="Salanoubat M."/>
            <person name="Quetier F."/>
            <person name="Yu Y."/>
            <person name="Kim H.R."/>
            <person name="Rambo T."/>
            <person name="Currie J."/>
            <person name="Collura K."/>
            <person name="Luo M."/>
            <person name="Yang T."/>
            <person name="Ammiraju J.S.S."/>
            <person name="Engler F."/>
            <person name="Soderlund C."/>
            <person name="Wing R.A."/>
            <person name="Palmer L.E."/>
            <person name="de la Bastide M."/>
            <person name="Spiegel L."/>
            <person name="Nascimento L."/>
            <person name="Zutavern T."/>
            <person name="O'Shaughnessy A."/>
            <person name="Dike S."/>
            <person name="Dedhia N."/>
            <person name="Preston R."/>
            <person name="Balija V."/>
            <person name="McCombie W.R."/>
            <person name="Chow T."/>
            <person name="Chen H."/>
            <person name="Chung M."/>
            <person name="Chen C."/>
            <person name="Shaw J."/>
            <person name="Wu H."/>
            <person name="Hsiao K."/>
            <person name="Chao Y."/>
            <person name="Chu M."/>
            <person name="Cheng C."/>
            <person name="Hour A."/>
            <person name="Lee P."/>
            <person name="Lin S."/>
            <person name="Lin Y."/>
            <person name="Liou J."/>
            <person name="Liu S."/>
            <person name="Hsing Y."/>
            <person name="Raghuvanshi S."/>
            <person name="Mohanty A."/>
            <person name="Bharti A.K."/>
            <person name="Gaur A."/>
            <person name="Gupta V."/>
            <person name="Kumar D."/>
            <person name="Ravi V."/>
            <person name="Vij S."/>
            <person name="Kapur A."/>
            <person name="Khurana P."/>
            <person name="Khurana P."/>
            <person name="Khurana J.P."/>
            <person name="Tyagi A.K."/>
            <person name="Gaikwad K."/>
            <person name="Singh A."/>
            <person name="Dalal V."/>
            <person name="Srivastava S."/>
            <person name="Dixit A."/>
            <person name="Pal A.K."/>
            <person name="Ghazi I.A."/>
            <person name="Yadav M."/>
            <person name="Pandit A."/>
            <person name="Bhargava A."/>
            <person name="Sureshbabu K."/>
            <person name="Batra K."/>
            <person name="Sharma T.R."/>
            <person name="Mohapatra T."/>
            <person name="Singh N.K."/>
            <person name="Messing J."/>
            <person name="Nelson A.B."/>
            <person name="Fuks G."/>
            <person name="Kavchok S."/>
            <person name="Keizer G."/>
            <person name="Linton E."/>
            <person name="Llaca V."/>
            <person name="Song R."/>
            <person name="Tanyolac B."/>
            <person name="Young S."/>
            <person name="Ho-Il K."/>
            <person name="Hahn J.H."/>
            <person name="Sangsakoo G."/>
            <person name="Vanavichit A."/>
            <person name="de Mattos Luiz.A.T."/>
            <person name="Zimmer P.D."/>
            <person name="Malone G."/>
            <person name="Dellagostin O."/>
            <person name="de Oliveira A.C."/>
            <person name="Bevan M."/>
            <person name="Bancroft I."/>
            <person name="Minx P."/>
            <person name="Cordum H."/>
            <person name="Wilson R."/>
            <person name="Cheng Z."/>
            <person name="Jin W."/>
            <person name="Jiang J."/>
            <person name="Leong S.A."/>
            <person name="Iwama H."/>
            <person name="Gojobori T."/>
            <person name="Itoh T."/>
            <person name="Niimura Y."/>
            <person name="Fujii Y."/>
            <person name="Habara T."/>
            <person name="Sakai H."/>
            <person name="Sato Y."/>
            <person name="Wilson G."/>
            <person name="Kumar K."/>
            <person name="McCouch S."/>
            <person name="Juretic N."/>
            <person name="Hoen D."/>
            <person name="Wright S."/>
            <person name="Bruskiewich R."/>
            <person name="Bureau T."/>
            <person name="Miyao A."/>
            <person name="Hirochika H."/>
            <person name="Nishikawa T."/>
            <person name="Kadowaki K."/>
            <person name="Sugiura M."/>
            <person name="Burr B."/>
            <person name="Sasaki T."/>
        </authorList>
    </citation>
    <scope>NUCLEOTIDE SEQUENCE [LARGE SCALE GENOMIC DNA]</scope>
    <source>
        <strain evidence="3">cv. Nipponbare</strain>
    </source>
</reference>
<reference evidence="2 3" key="3">
    <citation type="journal article" date="2013" name="Rice">
        <title>Improvement of the Oryza sativa Nipponbare reference genome using next generation sequence and optical map data.</title>
        <authorList>
            <person name="Kawahara Y."/>
            <person name="de la Bastide M."/>
            <person name="Hamilton J.P."/>
            <person name="Kanamori H."/>
            <person name="McCombie W.R."/>
            <person name="Ouyang S."/>
            <person name="Schwartz D.C."/>
            <person name="Tanaka T."/>
            <person name="Wu J."/>
            <person name="Zhou S."/>
            <person name="Childs K.L."/>
            <person name="Davidson R.M."/>
            <person name="Lin H."/>
            <person name="Quesada-Ocampo L."/>
            <person name="Vaillancourt B."/>
            <person name="Sakai H."/>
            <person name="Lee S.S."/>
            <person name="Kim J."/>
            <person name="Numa H."/>
            <person name="Itoh T."/>
            <person name="Buell C.R."/>
            <person name="Matsumoto T."/>
        </authorList>
    </citation>
    <scope>NUCLEOTIDE SEQUENCE [LARGE SCALE GENOMIC DNA]</scope>
    <source>
        <strain evidence="3">cv. Nipponbare</strain>
    </source>
</reference>
<feature type="region of interest" description="Disordered" evidence="1">
    <location>
        <begin position="171"/>
        <end position="204"/>
    </location>
</feature>
<dbReference type="eggNOG" id="ENOG502R7FP">
    <property type="taxonomic scope" value="Eukaryota"/>
</dbReference>
<dbReference type="EMBL" id="AP014957">
    <property type="protein sequence ID" value="BAS72989.1"/>
    <property type="molecule type" value="Genomic_DNA"/>
</dbReference>
<evidence type="ECO:0000313" key="3">
    <source>
        <dbReference type="Proteomes" id="UP000059680"/>
    </source>
</evidence>
<dbReference type="Proteomes" id="UP000059680">
    <property type="component" value="Chromosome 1"/>
</dbReference>
<sequence length="409" mass="42097">MTCNVSTLGKHLRKTGSNLASLRIPNRTFKAKILTLGTVLSELIFLTHLDGGIADLQLVHSWFQVAQDSQLCGVTNLDPCAAKDFAGETHERLPQDEAVEARGDDQGDLLRQRHPEEHAAEGAAAHADVSGGVGVGDERERLQDGAALEQAVEVLGVDADEAEAELPEVREDVGAARAAGDAREGPEREVEAAEGRDAEDIDGEGQVERVGAVGEDEVLDAIGGEEAEPVGEHRPVGGHVAAGEVDAEVGAPVGGEDAGHAGGGGGQVDAVGVAAPEVLVGDVEEVDVVEDQRRGRPDAAPARGEHGGARRVPGREAGHDVREQRARKAADAVIAAAAAAAATARRGREGAVGCGEGRRGGEAGEDDAHDALHGVRRLLHGVGAHRPSHDVVQVRTGTVARSRVAGALG</sequence>
<dbReference type="FunCoup" id="A0A0P0V4T3">
    <property type="interactions" value="10"/>
</dbReference>
<evidence type="ECO:0000256" key="1">
    <source>
        <dbReference type="SAM" id="MobiDB-lite"/>
    </source>
</evidence>
<dbReference type="PaxDb" id="39947-A0A0P0V4T3"/>
<organism evidence="2 3">
    <name type="scientific">Oryza sativa subsp. japonica</name>
    <name type="common">Rice</name>
    <dbReference type="NCBI Taxonomy" id="39947"/>
    <lineage>
        <taxon>Eukaryota</taxon>
        <taxon>Viridiplantae</taxon>
        <taxon>Streptophyta</taxon>
        <taxon>Embryophyta</taxon>
        <taxon>Tracheophyta</taxon>
        <taxon>Spermatophyta</taxon>
        <taxon>Magnoliopsida</taxon>
        <taxon>Liliopsida</taxon>
        <taxon>Poales</taxon>
        <taxon>Poaceae</taxon>
        <taxon>BOP clade</taxon>
        <taxon>Oryzoideae</taxon>
        <taxon>Oryzeae</taxon>
        <taxon>Oryzinae</taxon>
        <taxon>Oryza</taxon>
        <taxon>Oryza sativa</taxon>
    </lineage>
</organism>
<feature type="non-terminal residue" evidence="2">
    <location>
        <position position="1"/>
    </location>
</feature>
<proteinExistence type="predicted"/>
<dbReference type="AlphaFoldDB" id="A0A0P0V4T3"/>
<accession>A0A0P0V4T3</accession>
<name>A0A0P0V4T3_ORYSJ</name>
<dbReference type="InParanoid" id="A0A0P0V4T3"/>
<evidence type="ECO:0000313" key="2">
    <source>
        <dbReference type="EMBL" id="BAS72989.1"/>
    </source>
</evidence>
<keyword evidence="3" id="KW-1185">Reference proteome</keyword>
<gene>
    <name evidence="2" type="ordered locus">Os01g0596001</name>
    <name evidence="2" type="ORF">OSNPB_010596001</name>
</gene>
<protein>
    <submittedName>
        <fullName evidence="2">Os01g0596001 protein</fullName>
    </submittedName>
</protein>
<feature type="region of interest" description="Disordered" evidence="1">
    <location>
        <begin position="290"/>
        <end position="318"/>
    </location>
</feature>